<evidence type="ECO:0000313" key="6">
    <source>
        <dbReference type="EMBL" id="KEF61461.1"/>
    </source>
</evidence>
<dbReference type="InterPro" id="IPR051209">
    <property type="entry name" value="FAD-bind_Monooxygenase_sf"/>
</dbReference>
<evidence type="ECO:0000256" key="2">
    <source>
        <dbReference type="ARBA" id="ARBA00010139"/>
    </source>
</evidence>
<dbReference type="PANTHER" id="PTHR42877">
    <property type="entry name" value="L-ORNITHINE N(5)-MONOOXYGENASE-RELATED"/>
    <property type="match status" value="1"/>
</dbReference>
<evidence type="ECO:0008006" key="8">
    <source>
        <dbReference type="Google" id="ProtNLM"/>
    </source>
</evidence>
<protein>
    <recommendedName>
        <fullName evidence="8">Cyclohexanone monooxygenase</fullName>
    </recommendedName>
</protein>
<dbReference type="VEuPathDB" id="FungiDB:A1O9_03027"/>
<keyword evidence="4" id="KW-0274">FAD</keyword>
<evidence type="ECO:0000256" key="5">
    <source>
        <dbReference type="ARBA" id="ARBA00023002"/>
    </source>
</evidence>
<dbReference type="OrthoDB" id="74360at2759"/>
<evidence type="ECO:0000256" key="3">
    <source>
        <dbReference type="ARBA" id="ARBA00022630"/>
    </source>
</evidence>
<dbReference type="InterPro" id="IPR036188">
    <property type="entry name" value="FAD/NAD-bd_sf"/>
</dbReference>
<dbReference type="Proteomes" id="UP000027920">
    <property type="component" value="Unassembled WGS sequence"/>
</dbReference>
<dbReference type="Pfam" id="PF13450">
    <property type="entry name" value="NAD_binding_8"/>
    <property type="match status" value="1"/>
</dbReference>
<dbReference type="Pfam" id="PF00743">
    <property type="entry name" value="FMO-like"/>
    <property type="match status" value="1"/>
</dbReference>
<comment type="similarity">
    <text evidence="2">Belongs to the FAD-binding monooxygenase family.</text>
</comment>
<sequence length="569" mass="64449">MTADTEANGEIAGNAEKVINPINGVEGLAAVNSHRPTATGETEINGHGQQSELPPHPGLLDQWHSQPRKLRIIHVGAGATGLCAAFKMERQLTDYELVCYEKNPEIGGTWPAHIYTYTFEPNPKWKSYYAYAPEIQQYFMDFCEKYQLRKYIKLEHKVIGATWHEEKGQWEVKIEHDGQILTDWAHILMNGSGFLNRWRWPEIDGLHSFKGALMHSAAWNDTVDLKDKRVALLGTGSSAIQILPQVQQGSPKCFSPSNTWISPPMPRVPVELTEGTKATSSHEEVNPDVSQAYYKAEEVQRFIDDPEYHLQYRKQIEHGINVGFAIFYKDSQASQIAKEYMVSAMKRRLQDNPELCKRLIPDWPVGCRRLTPGDGYLEALIKSNVDPVYAEITAVVPEGLCTEDGAFHEVDVIICATGFDMAWTPHFDLVGTHGQRLKDAWQPHPNSYLGIAAPGFPNYWVMNGPRGALCNGTVLPCFETQVEYAIAAAKKIQSEQIHSLSVKDDVTRMLNRYVDKWQEGSVWTGECKSWYKNNTVNGKVMCWGGSSMHYLKTIKTPRWEHYDIRYVCQ</sequence>
<evidence type="ECO:0000256" key="1">
    <source>
        <dbReference type="ARBA" id="ARBA00001974"/>
    </source>
</evidence>
<accession>A0A072PNJ3</accession>
<dbReference type="GO" id="GO:0050660">
    <property type="term" value="F:flavin adenine dinucleotide binding"/>
    <property type="evidence" value="ECO:0007669"/>
    <property type="project" value="InterPro"/>
</dbReference>
<dbReference type="Gene3D" id="3.50.50.60">
    <property type="entry name" value="FAD/NAD(P)-binding domain"/>
    <property type="match status" value="2"/>
</dbReference>
<keyword evidence="3" id="KW-0285">Flavoprotein</keyword>
<organism evidence="6 7">
    <name type="scientific">Exophiala aquamarina CBS 119918</name>
    <dbReference type="NCBI Taxonomy" id="1182545"/>
    <lineage>
        <taxon>Eukaryota</taxon>
        <taxon>Fungi</taxon>
        <taxon>Dikarya</taxon>
        <taxon>Ascomycota</taxon>
        <taxon>Pezizomycotina</taxon>
        <taxon>Eurotiomycetes</taxon>
        <taxon>Chaetothyriomycetidae</taxon>
        <taxon>Chaetothyriales</taxon>
        <taxon>Herpotrichiellaceae</taxon>
        <taxon>Exophiala</taxon>
    </lineage>
</organism>
<evidence type="ECO:0000256" key="4">
    <source>
        <dbReference type="ARBA" id="ARBA00022827"/>
    </source>
</evidence>
<reference evidence="6 7" key="1">
    <citation type="submission" date="2013-03" db="EMBL/GenBank/DDBJ databases">
        <title>The Genome Sequence of Exophiala aquamarina CBS 119918.</title>
        <authorList>
            <consortium name="The Broad Institute Genomics Platform"/>
            <person name="Cuomo C."/>
            <person name="de Hoog S."/>
            <person name="Gorbushina A."/>
            <person name="Walker B."/>
            <person name="Young S.K."/>
            <person name="Zeng Q."/>
            <person name="Gargeya S."/>
            <person name="Fitzgerald M."/>
            <person name="Haas B."/>
            <person name="Abouelleil A."/>
            <person name="Allen A.W."/>
            <person name="Alvarado L."/>
            <person name="Arachchi H.M."/>
            <person name="Berlin A.M."/>
            <person name="Chapman S.B."/>
            <person name="Gainer-Dewar J."/>
            <person name="Goldberg J."/>
            <person name="Griggs A."/>
            <person name="Gujja S."/>
            <person name="Hansen M."/>
            <person name="Howarth C."/>
            <person name="Imamovic A."/>
            <person name="Ireland A."/>
            <person name="Larimer J."/>
            <person name="McCowan C."/>
            <person name="Murphy C."/>
            <person name="Pearson M."/>
            <person name="Poon T.W."/>
            <person name="Priest M."/>
            <person name="Roberts A."/>
            <person name="Saif S."/>
            <person name="Shea T."/>
            <person name="Sisk P."/>
            <person name="Sykes S."/>
            <person name="Wortman J."/>
            <person name="Nusbaum C."/>
            <person name="Birren B."/>
        </authorList>
    </citation>
    <scope>NUCLEOTIDE SEQUENCE [LARGE SCALE GENOMIC DNA]</scope>
    <source>
        <strain evidence="6 7">CBS 119918</strain>
    </source>
</reference>
<dbReference type="GeneID" id="25277967"/>
<dbReference type="RefSeq" id="XP_013264051.1">
    <property type="nucleotide sequence ID" value="XM_013408597.1"/>
</dbReference>
<dbReference type="PANTHER" id="PTHR42877:SF8">
    <property type="entry name" value="MONOOXYGENASE"/>
    <property type="match status" value="1"/>
</dbReference>
<name>A0A072PNJ3_9EURO</name>
<dbReference type="EMBL" id="AMGV01000002">
    <property type="protein sequence ID" value="KEF61461.1"/>
    <property type="molecule type" value="Genomic_DNA"/>
</dbReference>
<dbReference type="GO" id="GO:0004499">
    <property type="term" value="F:N,N-dimethylaniline monooxygenase activity"/>
    <property type="evidence" value="ECO:0007669"/>
    <property type="project" value="InterPro"/>
</dbReference>
<evidence type="ECO:0000313" key="7">
    <source>
        <dbReference type="Proteomes" id="UP000027920"/>
    </source>
</evidence>
<keyword evidence="7" id="KW-1185">Reference proteome</keyword>
<gene>
    <name evidence="6" type="ORF">A1O9_03027</name>
</gene>
<comment type="cofactor">
    <cofactor evidence="1">
        <name>FAD</name>
        <dbReference type="ChEBI" id="CHEBI:57692"/>
    </cofactor>
</comment>
<dbReference type="HOGENOM" id="CLU_006937_6_2_1"/>
<dbReference type="InterPro" id="IPR020946">
    <property type="entry name" value="Flavin_mOase-like"/>
</dbReference>
<dbReference type="SUPFAM" id="SSF51905">
    <property type="entry name" value="FAD/NAD(P)-binding domain"/>
    <property type="match status" value="1"/>
</dbReference>
<keyword evidence="5" id="KW-0560">Oxidoreductase</keyword>
<dbReference type="GO" id="GO:0050661">
    <property type="term" value="F:NADP binding"/>
    <property type="evidence" value="ECO:0007669"/>
    <property type="project" value="InterPro"/>
</dbReference>
<dbReference type="AlphaFoldDB" id="A0A072PNJ3"/>
<dbReference type="PRINTS" id="PR00419">
    <property type="entry name" value="ADXRDTASE"/>
</dbReference>
<comment type="caution">
    <text evidence="6">The sequence shown here is derived from an EMBL/GenBank/DDBJ whole genome shotgun (WGS) entry which is preliminary data.</text>
</comment>
<proteinExistence type="inferred from homology"/>